<sequence>MPQDATTPPCTPLSGSSSHRPAADAAGRGLKRAPSDDDLSASRETKFVASAAASGITPVRSSNNNCAGSNALTPGSLPPPRLHTAAAAALQAHQQQSPTASSEPHQWLQPKSEQDSSSSSIPSSPAPAMMMMTANLQDAVHFQPIACAPTAILAPALAAATAAAAAAAAAQACVASSSSNSTLPQQVAVPTATRAVKKDSDLTTAASRHEQQQQLLLPLATAHAVDPADDNVLTPLSAQVDPPSPVSNFSAEPQNGEPRTPPLAHPQVRRPTPTAANPSPPTRQTPSLEQYLSSNMLPLPEILPFAPPHVVDEYQCRMRREVDTLVVQAEDAALPLLASFEDLWGLAARHDANNNDASNINSDPENLLRPMEQEGLSADNFFTGREYSRELMYTMRQAEADFTVIQDFMEGQPEISPRMRAILVDWMLEVRLELHLSNETFYLAVNILDRFLELVDTARDTLQLVGLTAMFVAAKHEETVIPVISDWLYMCDGQFQQEHLLHMELMVLDNVRFRLNVPTTFLSLMKFISGTSLEAVDQRILYQARYFCDLASVSYSFVPVRPSMLSASALLLARMSCLPDGDEPLWSDLHQRVTGYSATTLMPFVILLADLAQRVSHLPATAVRNLYRGPGYHSVASLPVTVRLL</sequence>
<protein>
    <submittedName>
        <fullName evidence="8">Uncharacterized protein</fullName>
    </submittedName>
</protein>
<dbReference type="GO" id="GO:0051301">
    <property type="term" value="P:cell division"/>
    <property type="evidence" value="ECO:0007669"/>
    <property type="project" value="UniProtKB-KW"/>
</dbReference>
<evidence type="ECO:0000313" key="9">
    <source>
        <dbReference type="Proteomes" id="UP000008743"/>
    </source>
</evidence>
<dbReference type="SMART" id="SM01332">
    <property type="entry name" value="Cyclin_C"/>
    <property type="match status" value="1"/>
</dbReference>
<evidence type="ECO:0000256" key="5">
    <source>
        <dbReference type="SAM" id="MobiDB-lite"/>
    </source>
</evidence>
<feature type="region of interest" description="Disordered" evidence="5">
    <location>
        <begin position="233"/>
        <end position="287"/>
    </location>
</feature>
<evidence type="ECO:0000256" key="3">
    <source>
        <dbReference type="ARBA" id="ARBA00023306"/>
    </source>
</evidence>
<evidence type="ECO:0000259" key="6">
    <source>
        <dbReference type="SMART" id="SM00385"/>
    </source>
</evidence>
<proteinExistence type="inferred from homology"/>
<dbReference type="CDD" id="cd20537">
    <property type="entry name" value="CYCLIN_CCNO-like_rpt2"/>
    <property type="match status" value="1"/>
</dbReference>
<dbReference type="Pfam" id="PF02984">
    <property type="entry name" value="Cyclin_C"/>
    <property type="match status" value="1"/>
</dbReference>
<dbReference type="EMBL" id="KE346361">
    <property type="protein sequence ID" value="KJE89770.1"/>
    <property type="molecule type" value="Genomic_DNA"/>
</dbReference>
<dbReference type="eggNOG" id="KOG0653">
    <property type="taxonomic scope" value="Eukaryota"/>
</dbReference>
<evidence type="ECO:0000256" key="4">
    <source>
        <dbReference type="RuleBase" id="RU000383"/>
    </source>
</evidence>
<dbReference type="RefSeq" id="XP_004349696.2">
    <property type="nucleotide sequence ID" value="XM_004349646.2"/>
</dbReference>
<dbReference type="InterPro" id="IPR036915">
    <property type="entry name" value="Cyclin-like_sf"/>
</dbReference>
<dbReference type="AlphaFoldDB" id="A0A0D2WIQ8"/>
<dbReference type="SMART" id="SM00385">
    <property type="entry name" value="CYCLIN"/>
    <property type="match status" value="2"/>
</dbReference>
<feature type="compositionally biased region" description="Low complexity" evidence="5">
    <location>
        <begin position="116"/>
        <end position="126"/>
    </location>
</feature>
<dbReference type="InterPro" id="IPR006671">
    <property type="entry name" value="Cyclin_N"/>
</dbReference>
<dbReference type="OrthoDB" id="5590282at2759"/>
<feature type="region of interest" description="Disordered" evidence="5">
    <location>
        <begin position="1"/>
        <end position="126"/>
    </location>
</feature>
<dbReference type="Pfam" id="PF00134">
    <property type="entry name" value="Cyclin_N"/>
    <property type="match status" value="1"/>
</dbReference>
<gene>
    <name evidence="8" type="ORF">CAOG_001199</name>
</gene>
<feature type="domain" description="Cyclin C-terminal" evidence="7">
    <location>
        <begin position="518"/>
        <end position="641"/>
    </location>
</feature>
<dbReference type="FunFam" id="1.10.472.10:FF:000001">
    <property type="entry name" value="G2/mitotic-specific cyclin"/>
    <property type="match status" value="1"/>
</dbReference>
<dbReference type="Proteomes" id="UP000008743">
    <property type="component" value="Unassembled WGS sequence"/>
</dbReference>
<dbReference type="Gene3D" id="1.10.472.10">
    <property type="entry name" value="Cyclin-like"/>
    <property type="match status" value="2"/>
</dbReference>
<dbReference type="PANTHER" id="PTHR10177">
    <property type="entry name" value="CYCLINS"/>
    <property type="match status" value="1"/>
</dbReference>
<dbReference type="InParanoid" id="A0A0D2WIQ8"/>
<accession>A0A0D2WIQ8</accession>
<dbReference type="InterPro" id="IPR004367">
    <property type="entry name" value="Cyclin_C-dom"/>
</dbReference>
<evidence type="ECO:0000259" key="7">
    <source>
        <dbReference type="SMART" id="SM01332"/>
    </source>
</evidence>
<feature type="compositionally biased region" description="Polar residues" evidence="5">
    <location>
        <begin position="59"/>
        <end position="73"/>
    </location>
</feature>
<feature type="compositionally biased region" description="Polar residues" evidence="5">
    <location>
        <begin position="1"/>
        <end position="19"/>
    </location>
</feature>
<feature type="compositionally biased region" description="Low complexity" evidence="5">
    <location>
        <begin position="85"/>
        <end position="96"/>
    </location>
</feature>
<keyword evidence="2 4" id="KW-0195">Cyclin</keyword>
<evidence type="ECO:0000256" key="1">
    <source>
        <dbReference type="ARBA" id="ARBA00022618"/>
    </source>
</evidence>
<dbReference type="PROSITE" id="PS00292">
    <property type="entry name" value="CYCLINS"/>
    <property type="match status" value="1"/>
</dbReference>
<dbReference type="InterPro" id="IPR013763">
    <property type="entry name" value="Cyclin-like_dom"/>
</dbReference>
<evidence type="ECO:0000313" key="8">
    <source>
        <dbReference type="EMBL" id="KJE89770.1"/>
    </source>
</evidence>
<keyword evidence="9" id="KW-1185">Reference proteome</keyword>
<dbReference type="SUPFAM" id="SSF47954">
    <property type="entry name" value="Cyclin-like"/>
    <property type="match status" value="2"/>
</dbReference>
<keyword evidence="3" id="KW-0131">Cell cycle</keyword>
<name>A0A0D2WIQ8_CAPO3</name>
<dbReference type="PhylomeDB" id="A0A0D2WIQ8"/>
<comment type="similarity">
    <text evidence="4">Belongs to the cyclin family.</text>
</comment>
<keyword evidence="1" id="KW-0132">Cell division</keyword>
<organism evidence="8 9">
    <name type="scientific">Capsaspora owczarzaki (strain ATCC 30864)</name>
    <dbReference type="NCBI Taxonomy" id="595528"/>
    <lineage>
        <taxon>Eukaryota</taxon>
        <taxon>Filasterea</taxon>
        <taxon>Capsaspora</taxon>
    </lineage>
</organism>
<feature type="domain" description="Cyclin-like" evidence="6">
    <location>
        <begin position="522"/>
        <end position="610"/>
    </location>
</feature>
<evidence type="ECO:0000256" key="2">
    <source>
        <dbReference type="ARBA" id="ARBA00023127"/>
    </source>
</evidence>
<reference evidence="9" key="1">
    <citation type="submission" date="2011-02" db="EMBL/GenBank/DDBJ databases">
        <title>The Genome Sequence of Capsaspora owczarzaki ATCC 30864.</title>
        <authorList>
            <person name="Russ C."/>
            <person name="Cuomo C."/>
            <person name="Burger G."/>
            <person name="Gray M.W."/>
            <person name="Holland P.W.H."/>
            <person name="King N."/>
            <person name="Lang F.B.F."/>
            <person name="Roger A.J."/>
            <person name="Ruiz-Trillo I."/>
            <person name="Young S.K."/>
            <person name="Zeng Q."/>
            <person name="Gargeya S."/>
            <person name="Alvarado L."/>
            <person name="Berlin A."/>
            <person name="Chapman S.B."/>
            <person name="Chen Z."/>
            <person name="Freedman E."/>
            <person name="Gellesch M."/>
            <person name="Goldberg J."/>
            <person name="Griggs A."/>
            <person name="Gujja S."/>
            <person name="Heilman E."/>
            <person name="Heiman D."/>
            <person name="Howarth C."/>
            <person name="Mehta T."/>
            <person name="Neiman D."/>
            <person name="Pearson M."/>
            <person name="Roberts A."/>
            <person name="Saif S."/>
            <person name="Shea T."/>
            <person name="Shenoy N."/>
            <person name="Sisk P."/>
            <person name="Stolte C."/>
            <person name="Sykes S."/>
            <person name="White J."/>
            <person name="Yandava C."/>
            <person name="Haas B."/>
            <person name="Nusbaum C."/>
            <person name="Birren B."/>
        </authorList>
    </citation>
    <scope>NUCLEOTIDE SEQUENCE</scope>
    <source>
        <strain evidence="9">ATCC 30864</strain>
    </source>
</reference>
<feature type="domain" description="Cyclin-like" evidence="6">
    <location>
        <begin position="425"/>
        <end position="509"/>
    </location>
</feature>
<dbReference type="STRING" id="595528.A0A0D2WIQ8"/>
<dbReference type="InterPro" id="IPR048258">
    <property type="entry name" value="Cyclins_cyclin-box"/>
</dbReference>
<dbReference type="InterPro" id="IPR039361">
    <property type="entry name" value="Cyclin"/>
</dbReference>